<evidence type="ECO:0000256" key="1">
    <source>
        <dbReference type="SAM" id="Coils"/>
    </source>
</evidence>
<reference evidence="2 3" key="1">
    <citation type="journal article" date="2022" name="Gigascience">
        <title>A chromosome-level genome assembly and annotation of the desert horned lizard, Phrynosoma platyrhinos, provides insight into chromosomal rearrangements among reptiles.</title>
        <authorList>
            <person name="Koochekian N."/>
            <person name="Ascanio A."/>
            <person name="Farleigh K."/>
            <person name="Card D.C."/>
            <person name="Schield D.R."/>
            <person name="Castoe T.A."/>
            <person name="Jezkova T."/>
        </authorList>
    </citation>
    <scope>NUCLEOTIDE SEQUENCE [LARGE SCALE GENOMIC DNA]</scope>
    <source>
        <strain evidence="2">NK-2021</strain>
    </source>
</reference>
<comment type="caution">
    <text evidence="2">The sequence shown here is derived from an EMBL/GenBank/DDBJ whole genome shotgun (WGS) entry which is preliminary data.</text>
</comment>
<evidence type="ECO:0000313" key="2">
    <source>
        <dbReference type="EMBL" id="KAH0624619.1"/>
    </source>
</evidence>
<evidence type="ECO:0000313" key="3">
    <source>
        <dbReference type="Proteomes" id="UP000826234"/>
    </source>
</evidence>
<organism evidence="2 3">
    <name type="scientific">Phrynosoma platyrhinos</name>
    <name type="common">Desert horned lizard</name>
    <dbReference type="NCBI Taxonomy" id="52577"/>
    <lineage>
        <taxon>Eukaryota</taxon>
        <taxon>Metazoa</taxon>
        <taxon>Chordata</taxon>
        <taxon>Craniata</taxon>
        <taxon>Vertebrata</taxon>
        <taxon>Euteleostomi</taxon>
        <taxon>Lepidosauria</taxon>
        <taxon>Squamata</taxon>
        <taxon>Bifurcata</taxon>
        <taxon>Unidentata</taxon>
        <taxon>Episquamata</taxon>
        <taxon>Toxicofera</taxon>
        <taxon>Iguania</taxon>
        <taxon>Phrynosomatidae</taxon>
        <taxon>Phrynosomatinae</taxon>
        <taxon>Phrynosoma</taxon>
    </lineage>
</organism>
<keyword evidence="3" id="KW-1185">Reference proteome</keyword>
<accession>A0ABQ7T533</accession>
<proteinExistence type="predicted"/>
<keyword evidence="1" id="KW-0175">Coiled coil</keyword>
<sequence length="63" mass="7311">MAADMFSKALEAQMLQTAKIVEEQLDAEIQKLDRVDDDELEILKQRRLEALKKAQQQKQVIIL</sequence>
<name>A0ABQ7T533_PHRPL</name>
<protein>
    <submittedName>
        <fullName evidence="2">Uncharacterized protein</fullName>
    </submittedName>
</protein>
<feature type="coiled-coil region" evidence="1">
    <location>
        <begin position="18"/>
        <end position="60"/>
    </location>
</feature>
<gene>
    <name evidence="2" type="ORF">JD844_032277</name>
</gene>
<dbReference type="Proteomes" id="UP000826234">
    <property type="component" value="Unassembled WGS sequence"/>
</dbReference>
<dbReference type="EMBL" id="JAIPUX010001232">
    <property type="protein sequence ID" value="KAH0624619.1"/>
    <property type="molecule type" value="Genomic_DNA"/>
</dbReference>